<reference evidence="2 3" key="1">
    <citation type="submission" date="2024-07" db="EMBL/GenBank/DDBJ databases">
        <title>Draft sequence of the Neodothiora populina.</title>
        <authorList>
            <person name="Drown D.D."/>
            <person name="Schuette U.S."/>
            <person name="Buechlein A.B."/>
            <person name="Rusch D.R."/>
            <person name="Winton L.W."/>
            <person name="Adams G.A."/>
        </authorList>
    </citation>
    <scope>NUCLEOTIDE SEQUENCE [LARGE SCALE GENOMIC DNA]</scope>
    <source>
        <strain evidence="2 3">CPC 39397</strain>
    </source>
</reference>
<feature type="region of interest" description="Disordered" evidence="1">
    <location>
        <begin position="1"/>
        <end position="25"/>
    </location>
</feature>
<evidence type="ECO:0000313" key="2">
    <source>
        <dbReference type="EMBL" id="KAL1305959.1"/>
    </source>
</evidence>
<dbReference type="EMBL" id="JBFMKM010000005">
    <property type="protein sequence ID" value="KAL1305959.1"/>
    <property type="molecule type" value="Genomic_DNA"/>
</dbReference>
<dbReference type="InterPro" id="IPR035929">
    <property type="entry name" value="CoaB-like_sf"/>
</dbReference>
<dbReference type="RefSeq" id="XP_069202232.1">
    <property type="nucleotide sequence ID" value="XM_069343679.1"/>
</dbReference>
<dbReference type="Proteomes" id="UP001562354">
    <property type="component" value="Unassembled WGS sequence"/>
</dbReference>
<evidence type="ECO:0000313" key="3">
    <source>
        <dbReference type="Proteomes" id="UP001562354"/>
    </source>
</evidence>
<evidence type="ECO:0000256" key="1">
    <source>
        <dbReference type="SAM" id="MobiDB-lite"/>
    </source>
</evidence>
<proteinExistence type="predicted"/>
<dbReference type="PANTHER" id="PTHR12290">
    <property type="entry name" value="CORNICHON-RELATED"/>
    <property type="match status" value="1"/>
</dbReference>
<evidence type="ECO:0008006" key="4">
    <source>
        <dbReference type="Google" id="ProtNLM"/>
    </source>
</evidence>
<gene>
    <name evidence="2" type="ORF">AAFC00_004097</name>
</gene>
<accession>A0ABR3PIV5</accession>
<sequence length="350" mass="39501">MSEAQPLPEHEYFSSNPKPKTLQKSSALARGFVSHHAKEKRRVVLVTSGGTTVPLENQMVRFVDNFSAGTRGATSAEYFLEAGYAVIFLHRQHSLLPYSRHYSHSTNCFLDFVHENAGGSVTVNQEYQQQMAEVWRKYDDARKTRKLLLVPFVTVNDYLWLLREMAFTLRPLGSSALFYLAAAVSDFFIPSDRMVEHKIQSMEDFNQSNGEFEDEKNMPAARIEGKRLVIGLEPVPKFLKSLVDAWSPEGMIVSFKLETDSSLLVKKAEYALKRYSHHLVIGNLLATRKREVVFVSPAGEKWIRVPHSDRTGEETDAVLAGVNETEIESLIIPEVAELHTKHIDGDEGSS</sequence>
<feature type="compositionally biased region" description="Polar residues" evidence="1">
    <location>
        <begin position="13"/>
        <end position="25"/>
    </location>
</feature>
<dbReference type="GeneID" id="95977797"/>
<name>A0ABR3PIV5_9PEZI</name>
<keyword evidence="3" id="KW-1185">Reference proteome</keyword>
<dbReference type="SUPFAM" id="SSF102645">
    <property type="entry name" value="CoaB-like"/>
    <property type="match status" value="1"/>
</dbReference>
<comment type="caution">
    <text evidence="2">The sequence shown here is derived from an EMBL/GenBank/DDBJ whole genome shotgun (WGS) entry which is preliminary data.</text>
</comment>
<protein>
    <recommendedName>
        <fullName evidence="4">Phosphopantothenate-cysteine ligase</fullName>
    </recommendedName>
</protein>
<organism evidence="2 3">
    <name type="scientific">Neodothiora populina</name>
    <dbReference type="NCBI Taxonomy" id="2781224"/>
    <lineage>
        <taxon>Eukaryota</taxon>
        <taxon>Fungi</taxon>
        <taxon>Dikarya</taxon>
        <taxon>Ascomycota</taxon>
        <taxon>Pezizomycotina</taxon>
        <taxon>Dothideomycetes</taxon>
        <taxon>Dothideomycetidae</taxon>
        <taxon>Dothideales</taxon>
        <taxon>Dothioraceae</taxon>
        <taxon>Neodothiora</taxon>
    </lineage>
</organism>
<dbReference type="Gene3D" id="3.40.50.10300">
    <property type="entry name" value="CoaB-like"/>
    <property type="match status" value="1"/>
</dbReference>